<comment type="function">
    <text evidence="8">Essential subunit of the Sec protein translocation channel SecYEG. Clamps together the 2 halves of SecY. May contact the channel plug during translocation.</text>
</comment>
<reference evidence="9" key="1">
    <citation type="submission" date="2020-04" db="EMBL/GenBank/DDBJ databases">
        <authorList>
            <person name="Zhang T."/>
        </authorList>
    </citation>
    <scope>NUCLEOTIDE SEQUENCE</scope>
    <source>
        <strain evidence="9">HKST-UBA15</strain>
    </source>
</reference>
<dbReference type="Pfam" id="PF00584">
    <property type="entry name" value="SecE"/>
    <property type="match status" value="1"/>
</dbReference>
<keyword evidence="5 8" id="KW-1133">Transmembrane helix</keyword>
<evidence type="ECO:0000256" key="3">
    <source>
        <dbReference type="ARBA" id="ARBA00022692"/>
    </source>
</evidence>
<keyword evidence="2 8" id="KW-0813">Transport</keyword>
<organism evidence="9 10">
    <name type="scientific">Candidatus Dojkabacteria bacterium</name>
    <dbReference type="NCBI Taxonomy" id="2099670"/>
    <lineage>
        <taxon>Bacteria</taxon>
        <taxon>Candidatus Dojkabacteria</taxon>
    </lineage>
</organism>
<evidence type="ECO:0000256" key="4">
    <source>
        <dbReference type="ARBA" id="ARBA00022927"/>
    </source>
</evidence>
<dbReference type="GO" id="GO:0009306">
    <property type="term" value="P:protein secretion"/>
    <property type="evidence" value="ECO:0007669"/>
    <property type="project" value="UniProtKB-UniRule"/>
</dbReference>
<evidence type="ECO:0000313" key="10">
    <source>
        <dbReference type="Proteomes" id="UP000745577"/>
    </source>
</evidence>
<evidence type="ECO:0000313" key="9">
    <source>
        <dbReference type="EMBL" id="MCA9380156.1"/>
    </source>
</evidence>
<dbReference type="InterPro" id="IPR001901">
    <property type="entry name" value="Translocase_SecE/Sec61-g"/>
</dbReference>
<name>A0A955I7X7_9BACT</name>
<protein>
    <recommendedName>
        <fullName evidence="8">Protein translocase subunit SecE</fullName>
    </recommendedName>
</protein>
<dbReference type="InterPro" id="IPR038379">
    <property type="entry name" value="SecE_sf"/>
</dbReference>
<evidence type="ECO:0000256" key="6">
    <source>
        <dbReference type="ARBA" id="ARBA00023010"/>
    </source>
</evidence>
<dbReference type="GO" id="GO:0006605">
    <property type="term" value="P:protein targeting"/>
    <property type="evidence" value="ECO:0007669"/>
    <property type="project" value="UniProtKB-UniRule"/>
</dbReference>
<dbReference type="GO" id="GO:0065002">
    <property type="term" value="P:intracellular protein transmembrane transport"/>
    <property type="evidence" value="ECO:0007669"/>
    <property type="project" value="UniProtKB-UniRule"/>
</dbReference>
<evidence type="ECO:0000256" key="8">
    <source>
        <dbReference type="HAMAP-Rule" id="MF_00422"/>
    </source>
</evidence>
<keyword evidence="7 8" id="KW-0472">Membrane</keyword>
<dbReference type="EMBL" id="JAGQLL010000034">
    <property type="protein sequence ID" value="MCA9380156.1"/>
    <property type="molecule type" value="Genomic_DNA"/>
</dbReference>
<keyword evidence="6 8" id="KW-0811">Translocation</keyword>
<sequence length="69" mass="7993">MKAVIQLPKRIFSFVRGIFLELKLVEFPTRSKTLRNTHIVIVISILFSVALLLLDGLFNYARNYLTLNI</sequence>
<comment type="caution">
    <text evidence="9">The sequence shown here is derived from an EMBL/GenBank/DDBJ whole genome shotgun (WGS) entry which is preliminary data.</text>
</comment>
<evidence type="ECO:0000256" key="7">
    <source>
        <dbReference type="ARBA" id="ARBA00023136"/>
    </source>
</evidence>
<evidence type="ECO:0000256" key="2">
    <source>
        <dbReference type="ARBA" id="ARBA00022448"/>
    </source>
</evidence>
<dbReference type="NCBIfam" id="TIGR00964">
    <property type="entry name" value="secE_bact"/>
    <property type="match status" value="1"/>
</dbReference>
<dbReference type="Proteomes" id="UP000745577">
    <property type="component" value="Unassembled WGS sequence"/>
</dbReference>
<gene>
    <name evidence="8 9" type="primary">secE</name>
    <name evidence="9" type="ORF">KC675_03150</name>
</gene>
<keyword evidence="3 8" id="KW-0812">Transmembrane</keyword>
<dbReference type="HAMAP" id="MF_00422">
    <property type="entry name" value="SecE"/>
    <property type="match status" value="1"/>
</dbReference>
<dbReference type="Gene3D" id="1.20.5.1030">
    <property type="entry name" value="Preprotein translocase secy subunit"/>
    <property type="match status" value="1"/>
</dbReference>
<comment type="subcellular location">
    <subcellularLocation>
        <location evidence="8">Cell membrane</location>
        <topology evidence="8">Single-pass membrane protein</topology>
    </subcellularLocation>
    <subcellularLocation>
        <location evidence="1">Membrane</location>
    </subcellularLocation>
</comment>
<evidence type="ECO:0000256" key="1">
    <source>
        <dbReference type="ARBA" id="ARBA00004370"/>
    </source>
</evidence>
<accession>A0A955I7X7</accession>
<dbReference type="GO" id="GO:0043952">
    <property type="term" value="P:protein transport by the Sec complex"/>
    <property type="evidence" value="ECO:0007669"/>
    <property type="project" value="UniProtKB-UniRule"/>
</dbReference>
<proteinExistence type="inferred from homology"/>
<feature type="transmembrane region" description="Helical" evidence="8">
    <location>
        <begin position="39"/>
        <end position="61"/>
    </location>
</feature>
<comment type="subunit">
    <text evidence="8">Component of the Sec protein translocase complex. Heterotrimer consisting of SecY, SecE and SecG subunits. The heterotrimers can form oligomers, although 1 heterotrimer is thought to be able to translocate proteins. Interacts with the ribosome. Interacts with SecDF, and other proteins may be involved. Interacts with SecA.</text>
</comment>
<keyword evidence="4 8" id="KW-0653">Protein transport</keyword>
<evidence type="ECO:0000256" key="5">
    <source>
        <dbReference type="ARBA" id="ARBA00022989"/>
    </source>
</evidence>
<dbReference type="AlphaFoldDB" id="A0A955I7X7"/>
<dbReference type="GO" id="GO:0005886">
    <property type="term" value="C:plasma membrane"/>
    <property type="evidence" value="ECO:0007669"/>
    <property type="project" value="UniProtKB-SubCell"/>
</dbReference>
<dbReference type="InterPro" id="IPR005807">
    <property type="entry name" value="SecE_bac"/>
</dbReference>
<reference evidence="9" key="2">
    <citation type="journal article" date="2021" name="Microbiome">
        <title>Successional dynamics and alternative stable states in a saline activated sludge microbial community over 9 years.</title>
        <authorList>
            <person name="Wang Y."/>
            <person name="Ye J."/>
            <person name="Ju F."/>
            <person name="Liu L."/>
            <person name="Boyd J.A."/>
            <person name="Deng Y."/>
            <person name="Parks D.H."/>
            <person name="Jiang X."/>
            <person name="Yin X."/>
            <person name="Woodcroft B.J."/>
            <person name="Tyson G.W."/>
            <person name="Hugenholtz P."/>
            <person name="Polz M.F."/>
            <person name="Zhang T."/>
        </authorList>
    </citation>
    <scope>NUCLEOTIDE SEQUENCE</scope>
    <source>
        <strain evidence="9">HKST-UBA15</strain>
    </source>
</reference>
<keyword evidence="8" id="KW-1003">Cell membrane</keyword>
<dbReference type="GO" id="GO:0008320">
    <property type="term" value="F:protein transmembrane transporter activity"/>
    <property type="evidence" value="ECO:0007669"/>
    <property type="project" value="UniProtKB-UniRule"/>
</dbReference>
<comment type="similarity">
    <text evidence="8">Belongs to the SecE/SEC61-gamma family.</text>
</comment>